<feature type="transmembrane region" description="Helical" evidence="9">
    <location>
        <begin position="161"/>
        <end position="183"/>
    </location>
</feature>
<dbReference type="Gene3D" id="1.20.1250.20">
    <property type="entry name" value="MFS general substrate transporter like domains"/>
    <property type="match status" value="1"/>
</dbReference>
<evidence type="ECO:0000256" key="6">
    <source>
        <dbReference type="ARBA" id="ARBA00022847"/>
    </source>
</evidence>
<evidence type="ECO:0000256" key="1">
    <source>
        <dbReference type="ARBA" id="ARBA00004651"/>
    </source>
</evidence>
<feature type="transmembrane region" description="Helical" evidence="9">
    <location>
        <begin position="62"/>
        <end position="86"/>
    </location>
</feature>
<feature type="transmembrane region" description="Helical" evidence="9">
    <location>
        <begin position="337"/>
        <end position="362"/>
    </location>
</feature>
<comment type="similarity">
    <text evidence="2">Belongs to the major facilitator superfamily. Metabolite:H+ Symporter (MHS) family (TC 2.A.1.6) family.</text>
</comment>
<dbReference type="STRING" id="95300.SAMN05216558_1667"/>
<evidence type="ECO:0000256" key="3">
    <source>
        <dbReference type="ARBA" id="ARBA00022448"/>
    </source>
</evidence>
<keyword evidence="12" id="KW-1185">Reference proteome</keyword>
<evidence type="ECO:0000256" key="5">
    <source>
        <dbReference type="ARBA" id="ARBA00022692"/>
    </source>
</evidence>
<feature type="transmembrane region" description="Helical" evidence="9">
    <location>
        <begin position="98"/>
        <end position="119"/>
    </location>
</feature>
<reference evidence="12" key="1">
    <citation type="journal article" date="2019" name="bioRxiv">
        <title>Bacterially produced spermidine induces plant systemic susceptibility to pathogens.</title>
        <authorList>
            <person name="Melnyk R.A."/>
            <person name="Beskrovnaya P.A."/>
            <person name="Liu Z."/>
            <person name="Song Y."/>
            <person name="Haney C.H."/>
        </authorList>
    </citation>
    <scope>NUCLEOTIDE SEQUENCE [LARGE SCALE GENOMIC DNA]</scope>
    <source>
        <strain evidence="12">Dha-51</strain>
    </source>
</reference>
<feature type="transmembrane region" description="Helical" evidence="9">
    <location>
        <begin position="312"/>
        <end position="331"/>
    </location>
</feature>
<evidence type="ECO:0000259" key="10">
    <source>
        <dbReference type="PROSITE" id="PS50850"/>
    </source>
</evidence>
<dbReference type="PANTHER" id="PTHR43528">
    <property type="entry name" value="ALPHA-KETOGLUTARATE PERMEASE"/>
    <property type="match status" value="1"/>
</dbReference>
<gene>
    <name evidence="11" type="ORF">EIY72_09000</name>
</gene>
<keyword evidence="5 9" id="KW-0812">Transmembrane</keyword>
<dbReference type="FunFam" id="1.20.1250.20:FF:000001">
    <property type="entry name" value="Dicarboxylate MFS transporter"/>
    <property type="match status" value="1"/>
</dbReference>
<feature type="transmembrane region" description="Helical" evidence="9">
    <location>
        <begin position="125"/>
        <end position="149"/>
    </location>
</feature>
<dbReference type="GO" id="GO:0015293">
    <property type="term" value="F:symporter activity"/>
    <property type="evidence" value="ECO:0007669"/>
    <property type="project" value="UniProtKB-KW"/>
</dbReference>
<keyword evidence="7 9" id="KW-1133">Transmembrane helix</keyword>
<comment type="subcellular location">
    <subcellularLocation>
        <location evidence="1">Cell membrane</location>
        <topology evidence="1">Multi-pass membrane protein</topology>
    </subcellularLocation>
</comment>
<evidence type="ECO:0000256" key="7">
    <source>
        <dbReference type="ARBA" id="ARBA00022989"/>
    </source>
</evidence>
<feature type="domain" description="Major facilitator superfamily (MFS) profile" evidence="10">
    <location>
        <begin position="23"/>
        <end position="429"/>
    </location>
</feature>
<accession>A0A1H2N4N7</accession>
<dbReference type="PANTHER" id="PTHR43528:SF3">
    <property type="entry name" value="CITRATE-PROTON SYMPORTER"/>
    <property type="match status" value="1"/>
</dbReference>
<evidence type="ECO:0000256" key="8">
    <source>
        <dbReference type="ARBA" id="ARBA00023136"/>
    </source>
</evidence>
<organism evidence="11 12">
    <name type="scientific">Pseudomonas vancouverensis</name>
    <dbReference type="NCBI Taxonomy" id="95300"/>
    <lineage>
        <taxon>Bacteria</taxon>
        <taxon>Pseudomonadati</taxon>
        <taxon>Pseudomonadota</taxon>
        <taxon>Gammaproteobacteria</taxon>
        <taxon>Pseudomonadales</taxon>
        <taxon>Pseudomonadaceae</taxon>
        <taxon>Pseudomonas</taxon>
    </lineage>
</organism>
<sequence>MSHSATTALPAASADRRPIGAKSIAAITIGSGLEFYDFSVYSFFATLIGRQFFPVESSLGQLLLSLATFGVGFGMRPIGGLVLGAYADRAGRKPAMMLTLWLMALGSLLFTVAPTYAQIGIAAPLLIVLARLIQGFAIGGEVGASTAMLMEHADDHNRGFYGSWQLFSQGLSFLLGALVALALSSSLAPEDLESWGWRVPFALGMLVIPVGIYIRRHLKETAAETAHGHEAPSSVRVIFSSYRRLIVTGVLLVIGSTASSYIVLDYMTNYTVTVLHLPMTMGTTAACLGALVQIGLSIWAGRLSDRIGRRRTIALGAIPMLLLIYPAFILMNHFPTLGTLLLVSLLTTLLLVLITVPTLVLVTEMFPRAIRATGLSIIYCLGVSVFGGFAQFFATGLIGLTGNNNAPALYVMFCLCLTLIGLARVKEMAGKPLD</sequence>
<dbReference type="Proteomes" id="UP000295254">
    <property type="component" value="Unassembled WGS sequence"/>
</dbReference>
<feature type="transmembrane region" description="Helical" evidence="9">
    <location>
        <begin position="195"/>
        <end position="214"/>
    </location>
</feature>
<dbReference type="Pfam" id="PF07690">
    <property type="entry name" value="MFS_1"/>
    <property type="match status" value="1"/>
</dbReference>
<dbReference type="OrthoDB" id="3690818at2"/>
<keyword evidence="4" id="KW-1003">Cell membrane</keyword>
<name>A0A1H2N4N7_PSEVA</name>
<dbReference type="EMBL" id="RRZK01000008">
    <property type="protein sequence ID" value="TDB65636.1"/>
    <property type="molecule type" value="Genomic_DNA"/>
</dbReference>
<dbReference type="RefSeq" id="WP_093219024.1">
    <property type="nucleotide sequence ID" value="NZ_LT629803.1"/>
</dbReference>
<feature type="transmembrane region" description="Helical" evidence="9">
    <location>
        <begin position="374"/>
        <end position="394"/>
    </location>
</feature>
<keyword evidence="6" id="KW-0769">Symport</keyword>
<evidence type="ECO:0000313" key="11">
    <source>
        <dbReference type="EMBL" id="TDB65636.1"/>
    </source>
</evidence>
<protein>
    <submittedName>
        <fullName evidence="11">MFS transporter</fullName>
    </submittedName>
</protein>
<evidence type="ECO:0000313" key="12">
    <source>
        <dbReference type="Proteomes" id="UP000295254"/>
    </source>
</evidence>
<dbReference type="InterPro" id="IPR020846">
    <property type="entry name" value="MFS_dom"/>
</dbReference>
<keyword evidence="3" id="KW-0813">Transport</keyword>
<evidence type="ECO:0000256" key="2">
    <source>
        <dbReference type="ARBA" id="ARBA00008240"/>
    </source>
</evidence>
<keyword evidence="8 9" id="KW-0472">Membrane</keyword>
<comment type="caution">
    <text evidence="11">The sequence shown here is derived from an EMBL/GenBank/DDBJ whole genome shotgun (WGS) entry which is preliminary data.</text>
</comment>
<evidence type="ECO:0000256" key="9">
    <source>
        <dbReference type="SAM" id="Phobius"/>
    </source>
</evidence>
<dbReference type="InterPro" id="IPR036259">
    <property type="entry name" value="MFS_trans_sf"/>
</dbReference>
<dbReference type="InterPro" id="IPR011701">
    <property type="entry name" value="MFS"/>
</dbReference>
<dbReference type="PROSITE" id="PS50850">
    <property type="entry name" value="MFS"/>
    <property type="match status" value="1"/>
</dbReference>
<dbReference type="GO" id="GO:0005886">
    <property type="term" value="C:plasma membrane"/>
    <property type="evidence" value="ECO:0007669"/>
    <property type="project" value="UniProtKB-SubCell"/>
</dbReference>
<dbReference type="InterPro" id="IPR005829">
    <property type="entry name" value="Sugar_transporter_CS"/>
</dbReference>
<dbReference type="PROSITE" id="PS00216">
    <property type="entry name" value="SUGAR_TRANSPORT_1"/>
    <property type="match status" value="2"/>
</dbReference>
<feature type="transmembrane region" description="Helical" evidence="9">
    <location>
        <begin position="406"/>
        <end position="425"/>
    </location>
</feature>
<dbReference type="InterPro" id="IPR051084">
    <property type="entry name" value="H+-coupled_symporters"/>
</dbReference>
<feature type="transmembrane region" description="Helical" evidence="9">
    <location>
        <begin position="245"/>
        <end position="264"/>
    </location>
</feature>
<feature type="transmembrane region" description="Helical" evidence="9">
    <location>
        <begin position="276"/>
        <end position="300"/>
    </location>
</feature>
<evidence type="ECO:0000256" key="4">
    <source>
        <dbReference type="ARBA" id="ARBA00022475"/>
    </source>
</evidence>
<dbReference type="SUPFAM" id="SSF103473">
    <property type="entry name" value="MFS general substrate transporter"/>
    <property type="match status" value="1"/>
</dbReference>
<proteinExistence type="inferred from homology"/>
<dbReference type="AlphaFoldDB" id="A0A1H2N4N7"/>